<keyword evidence="11" id="KW-1185">Reference proteome</keyword>
<dbReference type="Gene3D" id="2.60.40.1120">
    <property type="entry name" value="Carboxypeptidase-like, regulatory domain"/>
    <property type="match status" value="1"/>
</dbReference>
<dbReference type="InterPro" id="IPR013784">
    <property type="entry name" value="Carb-bd-like_fold"/>
</dbReference>
<dbReference type="Proteomes" id="UP000292958">
    <property type="component" value="Unassembled WGS sequence"/>
</dbReference>
<keyword evidence="10" id="KW-0378">Hydrolase</keyword>
<dbReference type="InterPro" id="IPR036942">
    <property type="entry name" value="Beta-barrel_TonB_sf"/>
</dbReference>
<keyword evidence="4" id="KW-0812">Transmembrane</keyword>
<feature type="domain" description="TonB-dependent transporter Oar-like beta-barrel" evidence="9">
    <location>
        <begin position="264"/>
        <end position="1119"/>
    </location>
</feature>
<dbReference type="SUPFAM" id="SSF56935">
    <property type="entry name" value="Porins"/>
    <property type="match status" value="1"/>
</dbReference>
<dbReference type="GO" id="GO:0009279">
    <property type="term" value="C:cell outer membrane"/>
    <property type="evidence" value="ECO:0007669"/>
    <property type="project" value="UniProtKB-SubCell"/>
</dbReference>
<dbReference type="GO" id="GO:0030246">
    <property type="term" value="F:carbohydrate binding"/>
    <property type="evidence" value="ECO:0007669"/>
    <property type="project" value="InterPro"/>
</dbReference>
<evidence type="ECO:0000256" key="1">
    <source>
        <dbReference type="ARBA" id="ARBA00004571"/>
    </source>
</evidence>
<evidence type="ECO:0000259" key="9">
    <source>
        <dbReference type="Pfam" id="PF25183"/>
    </source>
</evidence>
<evidence type="ECO:0000313" key="10">
    <source>
        <dbReference type="EMBL" id="RZU35555.1"/>
    </source>
</evidence>
<evidence type="ECO:0000256" key="6">
    <source>
        <dbReference type="ARBA" id="ARBA00023237"/>
    </source>
</evidence>
<comment type="subcellular location">
    <subcellularLocation>
        <location evidence="1">Cell outer membrane</location>
        <topology evidence="1">Multi-pass membrane protein</topology>
    </subcellularLocation>
</comment>
<keyword evidence="2" id="KW-0813">Transport</keyword>
<evidence type="ECO:0000256" key="3">
    <source>
        <dbReference type="ARBA" id="ARBA00022452"/>
    </source>
</evidence>
<protein>
    <submittedName>
        <fullName evidence="10">Carboxypeptidase family protein</fullName>
    </submittedName>
</protein>
<accession>A0A4Q7YGP7</accession>
<sequence>MKHLGNLFSNLTILVGAVIIFAVSVANQCAFAQEAGQISGTVTDPHDAVVPNATITVRNVGTNAVRTTTTGSTGTFVVTGLQPATYEVVMKSAGFQSYTQRVQVTVASKVTVEGKLSVIGEIATVEVTAEGGAQVNTQTQELSQIVNQTQVSQMPSLTRNAYDFVALAGNVSAGDSTNSGDSRGVSGGSSGNSQNATTRGVGFNINGQRSAGTEILLDGVENISVFTQGIGVYIPIDATQEFRVQTSNYEPQYGRASGGIVNVTTRSGTNAFHGRVWEFNRLSAYTANTVLNAQTGQPKGKYTRNQFGFAVGGPILKDKLFFFGSTEWTRVRSSAVTLAAVPTPQFLALSAPNTRDFFTNYAGGRNFDFTRTYTAGQLGISGIPAETPAFGIVAYNAPVNTGGSVPQNTYNIVGRVDYTLSDRTSMFFRYADYQEKDFLGASFASPYSQYNVGAAVNSRAYLLSASHVFNTRVASSTKLSFSRFNAPLTYDTSLQNTPTLFVSTNAQLPTTSIFIQLPGFYDFNPANGGLPFGGPQNTVQINQDFNIQKGRHSMQFGAQLLYIQANNSYGAYAQAAEQAGVGRTQGLDNLVTGDLFQFSAAVDPQGALPCVINPYTGELPTPPPASCSINLPTVPPAFARSNRFKDWAVYAQDSFRVTPRFTANYGVRYEYYGVQHNNNQNLDSNFYYGAGTNPFQNIRNGQVYTSPTSPIGTLWNPQRGTVSPRIGFALDIFGTGKTAIRGGFGISYERNFGNVTFNVIQNPPNYAVVVVNNTQITSSNSGPLAGTSGNVPLPPTSLRHVDQNIRTSQTQFWDAALEQQLARNTVVSLQYAGARGLHLYDIKNINTQGGGNVLLGDPLTDGSGNTGLTRLTNQYSNINTRGSAGDSYYQAMNIQFQSTNYRSSGLSLVANYTYAHQIDNLSTTFSETNNAFGLGYTQPFNPGFDRGNGDLDIRHRFVVAPIYRPPFFANSHDWKEKMFGGWQVTGIYTVRTGTPFSYFDSTNNNSGYQVARYTPAAGVVPNRTFKSIPAGMTSDSNSYVIGNLPPAVSWANPALPSASLPDGISDWGPFPSTMVARNSFRGPGAWTFDAAITKTFPIREQMNLEFRAEGFNILNHHNLFIQQGLNDVFNVGAGVPVPITASKGGIGNNNGANDERRFGQFALKFNF</sequence>
<dbReference type="GO" id="GO:0015344">
    <property type="term" value="F:siderophore uptake transmembrane transporter activity"/>
    <property type="evidence" value="ECO:0007669"/>
    <property type="project" value="TreeGrafter"/>
</dbReference>
<dbReference type="GO" id="GO:0004180">
    <property type="term" value="F:carboxypeptidase activity"/>
    <property type="evidence" value="ECO:0007669"/>
    <property type="project" value="UniProtKB-KW"/>
</dbReference>
<organism evidence="10 11">
    <name type="scientific">Edaphobacter modestus</name>
    <dbReference type="NCBI Taxonomy" id="388466"/>
    <lineage>
        <taxon>Bacteria</taxon>
        <taxon>Pseudomonadati</taxon>
        <taxon>Acidobacteriota</taxon>
        <taxon>Terriglobia</taxon>
        <taxon>Terriglobales</taxon>
        <taxon>Acidobacteriaceae</taxon>
        <taxon>Edaphobacter</taxon>
    </lineage>
</organism>
<dbReference type="SUPFAM" id="SSF49452">
    <property type="entry name" value="Starch-binding domain-like"/>
    <property type="match status" value="1"/>
</dbReference>
<dbReference type="Pfam" id="PF25183">
    <property type="entry name" value="OMP_b-brl_4"/>
    <property type="match status" value="1"/>
</dbReference>
<evidence type="ECO:0000256" key="2">
    <source>
        <dbReference type="ARBA" id="ARBA00022448"/>
    </source>
</evidence>
<evidence type="ECO:0000313" key="11">
    <source>
        <dbReference type="Proteomes" id="UP000292958"/>
    </source>
</evidence>
<keyword evidence="6" id="KW-0998">Cell outer membrane</keyword>
<keyword evidence="8" id="KW-0732">Signal</keyword>
<comment type="caution">
    <text evidence="10">The sequence shown here is derived from an EMBL/GenBank/DDBJ whole genome shotgun (WGS) entry which is preliminary data.</text>
</comment>
<keyword evidence="10" id="KW-0645">Protease</keyword>
<dbReference type="EMBL" id="SHKW01000002">
    <property type="protein sequence ID" value="RZU35555.1"/>
    <property type="molecule type" value="Genomic_DNA"/>
</dbReference>
<evidence type="ECO:0000256" key="8">
    <source>
        <dbReference type="SAM" id="SignalP"/>
    </source>
</evidence>
<evidence type="ECO:0000256" key="7">
    <source>
        <dbReference type="SAM" id="MobiDB-lite"/>
    </source>
</evidence>
<dbReference type="InterPro" id="IPR039426">
    <property type="entry name" value="TonB-dep_rcpt-like"/>
</dbReference>
<dbReference type="PANTHER" id="PTHR30069:SF46">
    <property type="entry name" value="OAR PROTEIN"/>
    <property type="match status" value="1"/>
</dbReference>
<feature type="signal peptide" evidence="8">
    <location>
        <begin position="1"/>
        <end position="32"/>
    </location>
</feature>
<dbReference type="AlphaFoldDB" id="A0A4Q7YGP7"/>
<keyword evidence="10" id="KW-0121">Carboxypeptidase</keyword>
<keyword evidence="5" id="KW-0472">Membrane</keyword>
<dbReference type="Pfam" id="PF13620">
    <property type="entry name" value="CarboxypepD_reg"/>
    <property type="match status" value="1"/>
</dbReference>
<dbReference type="InterPro" id="IPR057601">
    <property type="entry name" value="Oar-like_b-barrel"/>
</dbReference>
<dbReference type="Gene3D" id="2.40.170.20">
    <property type="entry name" value="TonB-dependent receptor, beta-barrel domain"/>
    <property type="match status" value="1"/>
</dbReference>
<dbReference type="RefSeq" id="WP_130423881.1">
    <property type="nucleotide sequence ID" value="NZ_SHKW01000002.1"/>
</dbReference>
<dbReference type="GO" id="GO:0044718">
    <property type="term" value="P:siderophore transmembrane transport"/>
    <property type="evidence" value="ECO:0007669"/>
    <property type="project" value="TreeGrafter"/>
</dbReference>
<evidence type="ECO:0000256" key="4">
    <source>
        <dbReference type="ARBA" id="ARBA00022692"/>
    </source>
</evidence>
<keyword evidence="3" id="KW-1134">Transmembrane beta strand</keyword>
<feature type="chain" id="PRO_5020351475" evidence="8">
    <location>
        <begin position="33"/>
        <end position="1167"/>
    </location>
</feature>
<name>A0A4Q7YGP7_9BACT</name>
<feature type="region of interest" description="Disordered" evidence="7">
    <location>
        <begin position="173"/>
        <end position="204"/>
    </location>
</feature>
<dbReference type="PANTHER" id="PTHR30069">
    <property type="entry name" value="TONB-DEPENDENT OUTER MEMBRANE RECEPTOR"/>
    <property type="match status" value="1"/>
</dbReference>
<proteinExistence type="predicted"/>
<reference evidence="10 11" key="1">
    <citation type="submission" date="2019-02" db="EMBL/GenBank/DDBJ databases">
        <title>Genomic Encyclopedia of Archaeal and Bacterial Type Strains, Phase II (KMG-II): from individual species to whole genera.</title>
        <authorList>
            <person name="Goeker M."/>
        </authorList>
    </citation>
    <scope>NUCLEOTIDE SEQUENCE [LARGE SCALE GENOMIC DNA]</scope>
    <source>
        <strain evidence="10 11">DSM 18101</strain>
    </source>
</reference>
<gene>
    <name evidence="10" type="ORF">BDD14_5619</name>
</gene>
<dbReference type="OrthoDB" id="97893at2"/>
<evidence type="ECO:0000256" key="5">
    <source>
        <dbReference type="ARBA" id="ARBA00023136"/>
    </source>
</evidence>